<keyword evidence="6" id="KW-1185">Reference proteome</keyword>
<dbReference type="PANTHER" id="PTHR31109">
    <property type="entry name" value="PROTEIN FAM207A"/>
    <property type="match status" value="1"/>
</dbReference>
<accession>A0A8C4TEU0</accession>
<evidence type="ECO:0000256" key="1">
    <source>
        <dbReference type="ARBA" id="ARBA00004604"/>
    </source>
</evidence>
<protein>
    <recommendedName>
        <fullName evidence="7">Family with sequence similarity 207 member A</fullName>
    </recommendedName>
</protein>
<evidence type="ECO:0000313" key="6">
    <source>
        <dbReference type="Proteomes" id="UP000694620"/>
    </source>
</evidence>
<dbReference type="Proteomes" id="UP000694620">
    <property type="component" value="Chromosome 8"/>
</dbReference>
<comment type="subcellular location">
    <subcellularLocation>
        <location evidence="1">Nucleus</location>
        <location evidence="1">Nucleolus</location>
    </subcellularLocation>
</comment>
<dbReference type="GO" id="GO:0030686">
    <property type="term" value="C:90S preribosome"/>
    <property type="evidence" value="ECO:0007669"/>
    <property type="project" value="InterPro"/>
</dbReference>
<dbReference type="OrthoDB" id="18703at2759"/>
<feature type="coiled-coil region" evidence="4">
    <location>
        <begin position="105"/>
        <end position="146"/>
    </location>
</feature>
<reference evidence="5" key="2">
    <citation type="submission" date="2025-08" db="UniProtKB">
        <authorList>
            <consortium name="Ensembl"/>
        </authorList>
    </citation>
    <scope>IDENTIFICATION</scope>
</reference>
<dbReference type="GeneTree" id="ENSGT00390000015709"/>
<gene>
    <name evidence="5" type="primary">slx9</name>
</gene>
<reference evidence="5" key="1">
    <citation type="submission" date="2021-06" db="EMBL/GenBank/DDBJ databases">
        <authorList>
            <consortium name="Wellcome Sanger Institute Data Sharing"/>
        </authorList>
    </citation>
    <scope>NUCLEOTIDE SEQUENCE [LARGE SCALE GENOMIC DNA]</scope>
</reference>
<dbReference type="Pfam" id="PF15341">
    <property type="entry name" value="SLX9"/>
    <property type="match status" value="1"/>
</dbReference>
<dbReference type="GO" id="GO:0030688">
    <property type="term" value="C:preribosome, small subunit precursor"/>
    <property type="evidence" value="ECO:0007669"/>
    <property type="project" value="InterPro"/>
</dbReference>
<dbReference type="RefSeq" id="XP_028663147.1">
    <property type="nucleotide sequence ID" value="XM_028807314.2"/>
</dbReference>
<comment type="similarity">
    <text evidence="2">Belongs to the SLX9 family.</text>
</comment>
<organism evidence="5 6">
    <name type="scientific">Erpetoichthys calabaricus</name>
    <name type="common">Rope fish</name>
    <name type="synonym">Calamoichthys calabaricus</name>
    <dbReference type="NCBI Taxonomy" id="27687"/>
    <lineage>
        <taxon>Eukaryota</taxon>
        <taxon>Metazoa</taxon>
        <taxon>Chordata</taxon>
        <taxon>Craniata</taxon>
        <taxon>Vertebrata</taxon>
        <taxon>Euteleostomi</taxon>
        <taxon>Actinopterygii</taxon>
        <taxon>Polypteriformes</taxon>
        <taxon>Polypteridae</taxon>
        <taxon>Erpetoichthys</taxon>
    </lineage>
</organism>
<evidence type="ECO:0000256" key="2">
    <source>
        <dbReference type="ARBA" id="ARBA00011022"/>
    </source>
</evidence>
<evidence type="ECO:0000313" key="5">
    <source>
        <dbReference type="Ensembl" id="ENSECRP00000031519.1"/>
    </source>
</evidence>
<evidence type="ECO:0000256" key="4">
    <source>
        <dbReference type="SAM" id="Coils"/>
    </source>
</evidence>
<dbReference type="GeneID" id="114655968"/>
<name>A0A8C4TEU0_ERPCA</name>
<proteinExistence type="inferred from homology"/>
<keyword evidence="3" id="KW-0539">Nucleus</keyword>
<dbReference type="AlphaFoldDB" id="A0A8C4TEU0"/>
<sequence>MVGKIKRTRQKLHQEAVKVQLPHAEILNVKGESPQIVQKPLVDVSRTNETGHQRFQKRDVLSSSIFAHTKIDPAALVKTLNYTNDSNSPSIPTGASPELDQMSIKQNYEAEERKQMKKKEKMKQRRDKWLNKINNIKLANQKQKEEAKRKKTPVVGDMQPLADALPELSQLITSSRQRSLQKIRKINVKKKPDPTDFSQMKPAQKRKFLDSEVSRFAEALSNSVVKSSRLAAIGDHLRKRLKKEEEEAVF</sequence>
<dbReference type="GO" id="GO:0005730">
    <property type="term" value="C:nucleolus"/>
    <property type="evidence" value="ECO:0007669"/>
    <property type="project" value="UniProtKB-SubCell"/>
</dbReference>
<dbReference type="GO" id="GO:0000462">
    <property type="term" value="P:maturation of SSU-rRNA from tricistronic rRNA transcript (SSU-rRNA, 5.8S rRNA, LSU-rRNA)"/>
    <property type="evidence" value="ECO:0007669"/>
    <property type="project" value="InterPro"/>
</dbReference>
<dbReference type="InterPro" id="IPR028160">
    <property type="entry name" value="Slx9-like"/>
</dbReference>
<reference evidence="5" key="3">
    <citation type="submission" date="2025-09" db="UniProtKB">
        <authorList>
            <consortium name="Ensembl"/>
        </authorList>
    </citation>
    <scope>IDENTIFICATION</scope>
</reference>
<keyword evidence="4" id="KW-0175">Coiled coil</keyword>
<dbReference type="Ensembl" id="ENSECRT00000032186.1">
    <property type="protein sequence ID" value="ENSECRP00000031519.1"/>
    <property type="gene ID" value="ENSECRG00000021356.1"/>
</dbReference>
<dbReference type="PANTHER" id="PTHR31109:SF2">
    <property type="entry name" value="RIBOSOME BIOGENESIS PROTEIN SLX9 HOMOLOG"/>
    <property type="match status" value="1"/>
</dbReference>
<evidence type="ECO:0008006" key="7">
    <source>
        <dbReference type="Google" id="ProtNLM"/>
    </source>
</evidence>
<evidence type="ECO:0000256" key="3">
    <source>
        <dbReference type="ARBA" id="ARBA00023242"/>
    </source>
</evidence>